<dbReference type="Proteomes" id="UP000250003">
    <property type="component" value="Chromosome"/>
</dbReference>
<evidence type="ECO:0000313" key="2">
    <source>
        <dbReference type="EMBL" id="AWY99001.1"/>
    </source>
</evidence>
<evidence type="ECO:0000313" key="3">
    <source>
        <dbReference type="Proteomes" id="UP000250003"/>
    </source>
</evidence>
<reference evidence="3" key="1">
    <citation type="submission" date="2018-06" db="EMBL/GenBank/DDBJ databases">
        <title>Description of Blautia argi sp. nov., a new anaerobic isolated from dog feces.</title>
        <authorList>
            <person name="Chang Y.-H."/>
            <person name="Paek J."/>
            <person name="Shin Y."/>
        </authorList>
    </citation>
    <scope>NUCLEOTIDE SEQUENCE [LARGE SCALE GENOMIC DNA]</scope>
    <source>
        <strain evidence="3">KCTC 15426</strain>
    </source>
</reference>
<proteinExistence type="predicted"/>
<dbReference type="KEGG" id="blau:DQQ01_13630"/>
<dbReference type="OrthoDB" id="9801633at2"/>
<dbReference type="Pfam" id="PF09578">
    <property type="entry name" value="Spore_YabQ"/>
    <property type="match status" value="1"/>
</dbReference>
<gene>
    <name evidence="2" type="ORF">DQQ01_13630</name>
</gene>
<sequence length="162" mass="19365">MSAYMQEELLFFCRAFWSGVCLAAGYELLLVFRNLVSHRSFLIGMEDIVYWCCVALYLFRMIYQGNDGVIRSYVLLSVCLGAFVFHIGPGRVLAEFLTRIFREIFRFLRLAAKPLGKWRKRLKFLWDRVKISLYEQKAMQKIRKWKNEEKKKEKFPKQNRNA</sequence>
<accession>A0A2Z4UDA7</accession>
<dbReference type="InterPro" id="IPR019074">
    <property type="entry name" value="YabQ"/>
</dbReference>
<feature type="transmembrane region" description="Helical" evidence="1">
    <location>
        <begin position="72"/>
        <end position="94"/>
    </location>
</feature>
<dbReference type="EMBL" id="CP030280">
    <property type="protein sequence ID" value="AWY99001.1"/>
    <property type="molecule type" value="Genomic_DNA"/>
</dbReference>
<keyword evidence="3" id="KW-1185">Reference proteome</keyword>
<keyword evidence="1" id="KW-0812">Transmembrane</keyword>
<keyword evidence="1" id="KW-1133">Transmembrane helix</keyword>
<feature type="transmembrane region" description="Helical" evidence="1">
    <location>
        <begin position="15"/>
        <end position="36"/>
    </location>
</feature>
<name>A0A2Z4UDA7_9FIRM</name>
<keyword evidence="1" id="KW-0472">Membrane</keyword>
<dbReference type="AlphaFoldDB" id="A0A2Z4UDA7"/>
<protein>
    <submittedName>
        <fullName evidence="2">Spore cortex biosynthesis protein YabQ</fullName>
    </submittedName>
</protein>
<dbReference type="NCBIfam" id="TIGR02893">
    <property type="entry name" value="spore_yabQ"/>
    <property type="match status" value="1"/>
</dbReference>
<dbReference type="RefSeq" id="WP_111920461.1">
    <property type="nucleotide sequence ID" value="NZ_CAUWHR010000014.1"/>
</dbReference>
<organism evidence="2 3">
    <name type="scientific">Blautia argi</name>
    <dbReference type="NCBI Taxonomy" id="1912897"/>
    <lineage>
        <taxon>Bacteria</taxon>
        <taxon>Bacillati</taxon>
        <taxon>Bacillota</taxon>
        <taxon>Clostridia</taxon>
        <taxon>Lachnospirales</taxon>
        <taxon>Lachnospiraceae</taxon>
        <taxon>Blautia</taxon>
    </lineage>
</organism>
<feature type="transmembrane region" description="Helical" evidence="1">
    <location>
        <begin position="48"/>
        <end position="66"/>
    </location>
</feature>
<evidence type="ECO:0000256" key="1">
    <source>
        <dbReference type="SAM" id="Phobius"/>
    </source>
</evidence>